<name>A0A1J5PQR6_9ZZZZ</name>
<accession>A0A1J5PQR6</accession>
<dbReference type="AlphaFoldDB" id="A0A1J5PQR6"/>
<reference evidence="2" key="1">
    <citation type="submission" date="2016-10" db="EMBL/GenBank/DDBJ databases">
        <title>Sequence of Gallionella enrichment culture.</title>
        <authorList>
            <person name="Poehlein A."/>
            <person name="Muehling M."/>
            <person name="Daniel R."/>
        </authorList>
    </citation>
    <scope>NUCLEOTIDE SEQUENCE</scope>
</reference>
<comment type="caution">
    <text evidence="2">The sequence shown here is derived from an EMBL/GenBank/DDBJ whole genome shotgun (WGS) entry which is preliminary data.</text>
</comment>
<feature type="transmembrane region" description="Helical" evidence="1">
    <location>
        <begin position="84"/>
        <end position="102"/>
    </location>
</feature>
<protein>
    <submittedName>
        <fullName evidence="2">Uncharacterized protein</fullName>
    </submittedName>
</protein>
<evidence type="ECO:0000256" key="1">
    <source>
        <dbReference type="SAM" id="Phobius"/>
    </source>
</evidence>
<feature type="transmembrane region" description="Helical" evidence="1">
    <location>
        <begin position="122"/>
        <end position="146"/>
    </location>
</feature>
<proteinExistence type="predicted"/>
<sequence length="163" mass="18465">MNGKCKVGEPGEFFAAEIGALAHLSRYFSIWRSRWLETHFFVPMLRDGDLHTDDNWQSTLAEDYRNPQHRVSYLVAIARRVRRTYLWILLIQTAAYIGKLVVHQTPITDFREIVRRADIGSLPGTVALGLGTLYIVSWIALALGAGHRDAARIRERGGTRSMG</sequence>
<gene>
    <name evidence="2" type="ORF">GALL_445110</name>
</gene>
<dbReference type="EMBL" id="MLJW01002714">
    <property type="protein sequence ID" value="OIQ73849.1"/>
    <property type="molecule type" value="Genomic_DNA"/>
</dbReference>
<evidence type="ECO:0000313" key="2">
    <source>
        <dbReference type="EMBL" id="OIQ73849.1"/>
    </source>
</evidence>
<organism evidence="2">
    <name type="scientific">mine drainage metagenome</name>
    <dbReference type="NCBI Taxonomy" id="410659"/>
    <lineage>
        <taxon>unclassified sequences</taxon>
        <taxon>metagenomes</taxon>
        <taxon>ecological metagenomes</taxon>
    </lineage>
</organism>
<keyword evidence="1" id="KW-0472">Membrane</keyword>
<dbReference type="InterPro" id="IPR014470">
    <property type="entry name" value="UCP01500"/>
</dbReference>
<keyword evidence="1" id="KW-1133">Transmembrane helix</keyword>
<keyword evidence="1" id="KW-0812">Transmembrane</keyword>
<dbReference type="Pfam" id="PF10028">
    <property type="entry name" value="DUF2270"/>
    <property type="match status" value="1"/>
</dbReference>